<feature type="compositionally biased region" description="Polar residues" evidence="4">
    <location>
        <begin position="281"/>
        <end position="297"/>
    </location>
</feature>
<evidence type="ECO:0000313" key="6">
    <source>
        <dbReference type="EMBL" id="GMI43514.1"/>
    </source>
</evidence>
<keyword evidence="3" id="KW-0862">Zinc</keyword>
<feature type="region of interest" description="Disordered" evidence="4">
    <location>
        <begin position="274"/>
        <end position="325"/>
    </location>
</feature>
<keyword evidence="1" id="KW-0479">Metal-binding</keyword>
<feature type="compositionally biased region" description="Polar residues" evidence="4">
    <location>
        <begin position="311"/>
        <end position="320"/>
    </location>
</feature>
<feature type="compositionally biased region" description="Low complexity" evidence="4">
    <location>
        <begin position="44"/>
        <end position="82"/>
    </location>
</feature>
<comment type="caution">
    <text evidence="6">The sequence shown here is derived from an EMBL/GenBank/DDBJ whole genome shotgun (WGS) entry which is preliminary data.</text>
</comment>
<dbReference type="InterPro" id="IPR035898">
    <property type="entry name" value="TAZ_dom_sf"/>
</dbReference>
<name>A0A9W7GGJ2_9STRA</name>
<dbReference type="AlphaFoldDB" id="A0A9W7GGJ2"/>
<evidence type="ECO:0000256" key="4">
    <source>
        <dbReference type="SAM" id="MobiDB-lite"/>
    </source>
</evidence>
<feature type="region of interest" description="Disordered" evidence="4">
    <location>
        <begin position="1"/>
        <end position="104"/>
    </location>
</feature>
<dbReference type="PROSITE" id="PS50134">
    <property type="entry name" value="ZF_TAZ"/>
    <property type="match status" value="1"/>
</dbReference>
<dbReference type="GO" id="GO:0008270">
    <property type="term" value="F:zinc ion binding"/>
    <property type="evidence" value="ECO:0007669"/>
    <property type="project" value="UniProtKB-KW"/>
</dbReference>
<dbReference type="SMART" id="SM00551">
    <property type="entry name" value="ZnF_TAZ"/>
    <property type="match status" value="1"/>
</dbReference>
<keyword evidence="2" id="KW-0863">Zinc-finger</keyword>
<dbReference type="OrthoDB" id="206607at2759"/>
<feature type="compositionally biased region" description="Acidic residues" evidence="4">
    <location>
        <begin position="530"/>
        <end position="540"/>
    </location>
</feature>
<feature type="compositionally biased region" description="Low complexity" evidence="4">
    <location>
        <begin position="376"/>
        <end position="399"/>
    </location>
</feature>
<evidence type="ECO:0000256" key="3">
    <source>
        <dbReference type="ARBA" id="ARBA00022833"/>
    </source>
</evidence>
<dbReference type="Proteomes" id="UP001165065">
    <property type="component" value="Unassembled WGS sequence"/>
</dbReference>
<feature type="compositionally biased region" description="Basic and acidic residues" evidence="4">
    <location>
        <begin position="514"/>
        <end position="528"/>
    </location>
</feature>
<feature type="compositionally biased region" description="Gly residues" evidence="4">
    <location>
        <begin position="88"/>
        <end position="97"/>
    </location>
</feature>
<feature type="compositionally biased region" description="Acidic residues" evidence="4">
    <location>
        <begin position="501"/>
        <end position="512"/>
    </location>
</feature>
<protein>
    <recommendedName>
        <fullName evidence="5">TAZ-type domain-containing protein</fullName>
    </recommendedName>
</protein>
<evidence type="ECO:0000259" key="5">
    <source>
        <dbReference type="PROSITE" id="PS50134"/>
    </source>
</evidence>
<sequence>MPMERHFGSDPIGSPSGGLPNPLNSLNSATSKTNDHDSDGVACSAVTNDSSSSTSSSSSDSSGALPCSPSSSSSTSPPARDPITSKVGGDGKGGKGGVKVDVPRPFVRGGSALGSSIEALRGKPPSVVAAHVGGGEGGSRNDNISGVVQKAKKAATSLFCILHAQTCCDHRCDKVRGCHETKKILLHMKQCSVGPNFPCSTPGCNQVRKLMAHYRRCRDLRRRASPNKPHHCLVCSLLAREVKNFQEQMEARVKSSSGGISSNNNHGVKMNIPVKEGRKVASNSPLTIPKTKSSDSFSMPPPPPRPIVQLRASNFNNPGSYGSPPHIPEHMQMNINSISNIVNVNTQMEQPFFSSSDALSKSVDSVGLSNSHESRMSQMSQCSTPPSSPSSSTSSPMSTPERRKKRERSASAGNALDAISSPARAHRKPEEPLDEHSMYLQGGRRVESPGTASAMQQLEGGETVEVGSARFVVRPQLARRRSSSCGVIASMMRNGGFSTIPEEELEDVEGSEEGGSRRGESFDSRFGEFEPFDMEEGEGR</sequence>
<feature type="domain" description="TAZ-type" evidence="5">
    <location>
        <begin position="141"/>
        <end position="235"/>
    </location>
</feature>
<feature type="region of interest" description="Disordered" evidence="4">
    <location>
        <begin position="498"/>
        <end position="540"/>
    </location>
</feature>
<organism evidence="6 7">
    <name type="scientific">Triparma columacea</name>
    <dbReference type="NCBI Taxonomy" id="722753"/>
    <lineage>
        <taxon>Eukaryota</taxon>
        <taxon>Sar</taxon>
        <taxon>Stramenopiles</taxon>
        <taxon>Ochrophyta</taxon>
        <taxon>Bolidophyceae</taxon>
        <taxon>Parmales</taxon>
        <taxon>Triparmaceae</taxon>
        <taxon>Triparma</taxon>
    </lineage>
</organism>
<proteinExistence type="predicted"/>
<dbReference type="InterPro" id="IPR000197">
    <property type="entry name" value="Znf_TAZ"/>
</dbReference>
<reference evidence="7" key="1">
    <citation type="journal article" date="2023" name="Commun. Biol.">
        <title>Genome analysis of Parmales, the sister group of diatoms, reveals the evolutionary specialization of diatoms from phago-mixotrophs to photoautotrophs.</title>
        <authorList>
            <person name="Ban H."/>
            <person name="Sato S."/>
            <person name="Yoshikawa S."/>
            <person name="Yamada K."/>
            <person name="Nakamura Y."/>
            <person name="Ichinomiya M."/>
            <person name="Sato N."/>
            <person name="Blanc-Mathieu R."/>
            <person name="Endo H."/>
            <person name="Kuwata A."/>
            <person name="Ogata H."/>
        </authorList>
    </citation>
    <scope>NUCLEOTIDE SEQUENCE [LARGE SCALE GENOMIC DNA]</scope>
</reference>
<gene>
    <name evidence="6" type="ORF">TrCOL_g490</name>
</gene>
<dbReference type="Gene3D" id="1.20.1020.10">
    <property type="entry name" value="TAZ domain"/>
    <property type="match status" value="1"/>
</dbReference>
<feature type="compositionally biased region" description="Basic and acidic residues" evidence="4">
    <location>
        <begin position="428"/>
        <end position="437"/>
    </location>
</feature>
<evidence type="ECO:0000313" key="7">
    <source>
        <dbReference type="Proteomes" id="UP001165065"/>
    </source>
</evidence>
<dbReference type="SUPFAM" id="SSF57933">
    <property type="entry name" value="TAZ domain"/>
    <property type="match status" value="1"/>
</dbReference>
<dbReference type="EMBL" id="BRYA01000194">
    <property type="protein sequence ID" value="GMI43514.1"/>
    <property type="molecule type" value="Genomic_DNA"/>
</dbReference>
<feature type="compositionally biased region" description="Polar residues" evidence="4">
    <location>
        <begin position="22"/>
        <end position="32"/>
    </location>
</feature>
<evidence type="ECO:0000256" key="2">
    <source>
        <dbReference type="ARBA" id="ARBA00022771"/>
    </source>
</evidence>
<dbReference type="Pfam" id="PF02135">
    <property type="entry name" value="zf-TAZ"/>
    <property type="match status" value="1"/>
</dbReference>
<keyword evidence="7" id="KW-1185">Reference proteome</keyword>
<evidence type="ECO:0000256" key="1">
    <source>
        <dbReference type="ARBA" id="ARBA00022723"/>
    </source>
</evidence>
<accession>A0A9W7GGJ2</accession>
<feature type="region of interest" description="Disordered" evidence="4">
    <location>
        <begin position="364"/>
        <end position="440"/>
    </location>
</feature>